<accession>A0A5C2SH14</accession>
<keyword evidence="2" id="KW-1185">Reference proteome</keyword>
<organism evidence="1 2">
    <name type="scientific">Lentinus tigrinus ALCF2SS1-6</name>
    <dbReference type="NCBI Taxonomy" id="1328759"/>
    <lineage>
        <taxon>Eukaryota</taxon>
        <taxon>Fungi</taxon>
        <taxon>Dikarya</taxon>
        <taxon>Basidiomycota</taxon>
        <taxon>Agaricomycotina</taxon>
        <taxon>Agaricomycetes</taxon>
        <taxon>Polyporales</taxon>
        <taxon>Polyporaceae</taxon>
        <taxon>Lentinus</taxon>
    </lineage>
</organism>
<dbReference type="Proteomes" id="UP000313359">
    <property type="component" value="Unassembled WGS sequence"/>
</dbReference>
<evidence type="ECO:0000313" key="1">
    <source>
        <dbReference type="EMBL" id="RPD62469.1"/>
    </source>
</evidence>
<protein>
    <submittedName>
        <fullName evidence="1">Uncharacterized protein</fullName>
    </submittedName>
</protein>
<name>A0A5C2SH14_9APHY</name>
<gene>
    <name evidence="1" type="ORF">L227DRAFT_37122</name>
</gene>
<sequence length="210" mass="23413">MVRVAVHFSLMSFDSRKAVLRAFLHYNLSRTLLSAFTFNRWTSSQHLDIHDEVGARVAGDKAVGSNCKHPLRGQIAFVPRMPARHTRSTSFAYQWRKLSYAVREHSQTPSKPPSVASSQPIVLINVHFEPRAEEFTGGTPHRTSLLRPLLLPDVMVSTLTTPRTIFPCETVLRSISTMACAMIALVDVGTSTNSLQSRFVLSTSSKFNVD</sequence>
<dbReference type="AlphaFoldDB" id="A0A5C2SH14"/>
<evidence type="ECO:0000313" key="2">
    <source>
        <dbReference type="Proteomes" id="UP000313359"/>
    </source>
</evidence>
<reference evidence="1" key="1">
    <citation type="journal article" date="2018" name="Genome Biol. Evol.">
        <title>Genomics and development of Lentinus tigrinus, a white-rot wood-decaying mushroom with dimorphic fruiting bodies.</title>
        <authorList>
            <person name="Wu B."/>
            <person name="Xu Z."/>
            <person name="Knudson A."/>
            <person name="Carlson A."/>
            <person name="Chen N."/>
            <person name="Kovaka S."/>
            <person name="LaButti K."/>
            <person name="Lipzen A."/>
            <person name="Pennachio C."/>
            <person name="Riley R."/>
            <person name="Schakwitz W."/>
            <person name="Umezawa K."/>
            <person name="Ohm R.A."/>
            <person name="Grigoriev I.V."/>
            <person name="Nagy L.G."/>
            <person name="Gibbons J."/>
            <person name="Hibbett D."/>
        </authorList>
    </citation>
    <scope>NUCLEOTIDE SEQUENCE [LARGE SCALE GENOMIC DNA]</scope>
    <source>
        <strain evidence="1">ALCF2SS1-6</strain>
    </source>
</reference>
<proteinExistence type="predicted"/>
<dbReference type="EMBL" id="ML122259">
    <property type="protein sequence ID" value="RPD62469.1"/>
    <property type="molecule type" value="Genomic_DNA"/>
</dbReference>